<dbReference type="Gene3D" id="1.20.1250.20">
    <property type="entry name" value="MFS general substrate transporter like domains"/>
    <property type="match status" value="2"/>
</dbReference>
<keyword evidence="5 6" id="KW-0472">Membrane</keyword>
<comment type="subcellular location">
    <subcellularLocation>
        <location evidence="1">Membrane</location>
        <topology evidence="1">Multi-pass membrane protein</topology>
    </subcellularLocation>
</comment>
<dbReference type="SUPFAM" id="SSF103473">
    <property type="entry name" value="MFS general substrate transporter"/>
    <property type="match status" value="1"/>
</dbReference>
<feature type="transmembrane region" description="Helical" evidence="6">
    <location>
        <begin position="94"/>
        <end position="112"/>
    </location>
</feature>
<feature type="transmembrane region" description="Helical" evidence="6">
    <location>
        <begin position="184"/>
        <end position="204"/>
    </location>
</feature>
<evidence type="ECO:0000256" key="2">
    <source>
        <dbReference type="ARBA" id="ARBA00022448"/>
    </source>
</evidence>
<evidence type="ECO:0000256" key="3">
    <source>
        <dbReference type="ARBA" id="ARBA00022692"/>
    </source>
</evidence>
<evidence type="ECO:0000256" key="6">
    <source>
        <dbReference type="SAM" id="Phobius"/>
    </source>
</evidence>
<dbReference type="PANTHER" id="PTHR12778">
    <property type="entry name" value="SOLUTE CARRIER FAMILY 33 ACETYL-COA TRANSPORTER -RELATED"/>
    <property type="match status" value="1"/>
</dbReference>
<sequence length="380" mass="40701">MTQSSGSAPAGLPALAEHQILRYVAFTLLYAAQGLPYGLLSVAVPAYMAEQGLEPTQIGSFMGIILLPWSLKLINGPIMDRWSFLSMGRRRPWVLWAQAGMIVTSLIMASVPNPLQHLAVLTALGFVMNFFTAFQDVAVDGMAIELIPIEQQPRANGFMWGGKVLGGAAATVGGAWIMDASGLGAALFAQAIVVGLVMLIPLFAREHRGERLLPWSPGKASELTKGLQLESFKEIARSLKKVVLLPVSLVAGLVFFAYNLIRGFLDALMPVLTVQEMGWAHTDFSEFSAMVGSVAGIMGMVIGGILVEHVGRRRTIGIGVMILAGGSVAMALLAAEWSQRLPAQTFIGAYHVIDTLVSISFLATMMAISWKKVAATQFSL</sequence>
<keyword evidence="4 6" id="KW-1133">Transmembrane helix</keyword>
<protein>
    <recommendedName>
        <fullName evidence="7">Major facilitator superfamily (MFS) profile domain-containing protein</fullName>
    </recommendedName>
</protein>
<dbReference type="InterPro" id="IPR004752">
    <property type="entry name" value="AmpG_permease/AT-1"/>
</dbReference>
<reference evidence="8" key="1">
    <citation type="submission" date="2018-05" db="EMBL/GenBank/DDBJ databases">
        <authorList>
            <person name="Lanie J.A."/>
            <person name="Ng W.-L."/>
            <person name="Kazmierczak K.M."/>
            <person name="Andrzejewski T.M."/>
            <person name="Davidsen T.M."/>
            <person name="Wayne K.J."/>
            <person name="Tettelin H."/>
            <person name="Glass J.I."/>
            <person name="Rusch D."/>
            <person name="Podicherti R."/>
            <person name="Tsui H.-C.T."/>
            <person name="Winkler M.E."/>
        </authorList>
    </citation>
    <scope>NUCLEOTIDE SEQUENCE</scope>
</reference>
<gene>
    <name evidence="8" type="ORF">METZ01_LOCUS181361</name>
</gene>
<name>A0A382CTA5_9ZZZZ</name>
<feature type="transmembrane region" description="Helical" evidence="6">
    <location>
        <begin position="316"/>
        <end position="335"/>
    </location>
</feature>
<feature type="non-terminal residue" evidence="8">
    <location>
        <position position="380"/>
    </location>
</feature>
<feature type="transmembrane region" description="Helical" evidence="6">
    <location>
        <begin position="242"/>
        <end position="261"/>
    </location>
</feature>
<feature type="transmembrane region" description="Helical" evidence="6">
    <location>
        <begin position="287"/>
        <end position="307"/>
    </location>
</feature>
<dbReference type="PROSITE" id="PS50850">
    <property type="entry name" value="MFS"/>
    <property type="match status" value="1"/>
</dbReference>
<feature type="domain" description="Major facilitator superfamily (MFS) profile" evidence="7">
    <location>
        <begin position="22"/>
        <end position="380"/>
    </location>
</feature>
<feature type="transmembrane region" description="Helical" evidence="6">
    <location>
        <begin position="56"/>
        <end position="74"/>
    </location>
</feature>
<evidence type="ECO:0000256" key="4">
    <source>
        <dbReference type="ARBA" id="ARBA00022989"/>
    </source>
</evidence>
<dbReference type="InterPro" id="IPR005829">
    <property type="entry name" value="Sugar_transporter_CS"/>
</dbReference>
<feature type="transmembrane region" description="Helical" evidence="6">
    <location>
        <begin position="20"/>
        <end position="44"/>
    </location>
</feature>
<feature type="transmembrane region" description="Helical" evidence="6">
    <location>
        <begin position="118"/>
        <end position="139"/>
    </location>
</feature>
<evidence type="ECO:0000313" key="8">
    <source>
        <dbReference type="EMBL" id="SVB28507.1"/>
    </source>
</evidence>
<organism evidence="8">
    <name type="scientific">marine metagenome</name>
    <dbReference type="NCBI Taxonomy" id="408172"/>
    <lineage>
        <taxon>unclassified sequences</taxon>
        <taxon>metagenomes</taxon>
        <taxon>ecological metagenomes</taxon>
    </lineage>
</organism>
<accession>A0A382CTA5</accession>
<dbReference type="GO" id="GO:0022857">
    <property type="term" value="F:transmembrane transporter activity"/>
    <property type="evidence" value="ECO:0007669"/>
    <property type="project" value="InterPro"/>
</dbReference>
<feature type="transmembrane region" description="Helical" evidence="6">
    <location>
        <begin position="347"/>
        <end position="370"/>
    </location>
</feature>
<dbReference type="Pfam" id="PF07690">
    <property type="entry name" value="MFS_1"/>
    <property type="match status" value="1"/>
</dbReference>
<dbReference type="AlphaFoldDB" id="A0A382CTA5"/>
<dbReference type="EMBL" id="UINC01035693">
    <property type="protein sequence ID" value="SVB28507.1"/>
    <property type="molecule type" value="Genomic_DNA"/>
</dbReference>
<dbReference type="GO" id="GO:0016020">
    <property type="term" value="C:membrane"/>
    <property type="evidence" value="ECO:0007669"/>
    <property type="project" value="UniProtKB-SubCell"/>
</dbReference>
<dbReference type="InterPro" id="IPR020846">
    <property type="entry name" value="MFS_dom"/>
</dbReference>
<dbReference type="PROSITE" id="PS00216">
    <property type="entry name" value="SUGAR_TRANSPORT_1"/>
    <property type="match status" value="1"/>
</dbReference>
<keyword evidence="3 6" id="KW-0812">Transmembrane</keyword>
<keyword evidence="2" id="KW-0813">Transport</keyword>
<evidence type="ECO:0000256" key="1">
    <source>
        <dbReference type="ARBA" id="ARBA00004141"/>
    </source>
</evidence>
<proteinExistence type="predicted"/>
<evidence type="ECO:0000259" key="7">
    <source>
        <dbReference type="PROSITE" id="PS50850"/>
    </source>
</evidence>
<dbReference type="PANTHER" id="PTHR12778:SF10">
    <property type="entry name" value="MAJOR FACILITATOR SUPERFAMILY DOMAIN-CONTAINING PROTEIN 3"/>
    <property type="match status" value="1"/>
</dbReference>
<feature type="transmembrane region" description="Helical" evidence="6">
    <location>
        <begin position="160"/>
        <end position="178"/>
    </location>
</feature>
<evidence type="ECO:0000256" key="5">
    <source>
        <dbReference type="ARBA" id="ARBA00023136"/>
    </source>
</evidence>
<dbReference type="InterPro" id="IPR011701">
    <property type="entry name" value="MFS"/>
</dbReference>
<dbReference type="InterPro" id="IPR036259">
    <property type="entry name" value="MFS_trans_sf"/>
</dbReference>